<feature type="compositionally biased region" description="Low complexity" evidence="1">
    <location>
        <begin position="91"/>
        <end position="106"/>
    </location>
</feature>
<feature type="region of interest" description="Disordered" evidence="1">
    <location>
        <begin position="91"/>
        <end position="112"/>
    </location>
</feature>
<accession>A0AAV7PBW4</accession>
<organism evidence="2 3">
    <name type="scientific">Pleurodeles waltl</name>
    <name type="common">Iberian ribbed newt</name>
    <dbReference type="NCBI Taxonomy" id="8319"/>
    <lineage>
        <taxon>Eukaryota</taxon>
        <taxon>Metazoa</taxon>
        <taxon>Chordata</taxon>
        <taxon>Craniata</taxon>
        <taxon>Vertebrata</taxon>
        <taxon>Euteleostomi</taxon>
        <taxon>Amphibia</taxon>
        <taxon>Batrachia</taxon>
        <taxon>Caudata</taxon>
        <taxon>Salamandroidea</taxon>
        <taxon>Salamandridae</taxon>
        <taxon>Pleurodelinae</taxon>
        <taxon>Pleurodeles</taxon>
    </lineage>
</organism>
<gene>
    <name evidence="2" type="ORF">NDU88_004231</name>
</gene>
<protein>
    <submittedName>
        <fullName evidence="2">Uncharacterized protein</fullName>
    </submittedName>
</protein>
<evidence type="ECO:0000313" key="3">
    <source>
        <dbReference type="Proteomes" id="UP001066276"/>
    </source>
</evidence>
<feature type="compositionally biased region" description="Polar residues" evidence="1">
    <location>
        <begin position="52"/>
        <end position="63"/>
    </location>
</feature>
<reference evidence="2" key="1">
    <citation type="journal article" date="2022" name="bioRxiv">
        <title>Sequencing and chromosome-scale assembly of the giantPleurodeles waltlgenome.</title>
        <authorList>
            <person name="Brown T."/>
            <person name="Elewa A."/>
            <person name="Iarovenko S."/>
            <person name="Subramanian E."/>
            <person name="Araus A.J."/>
            <person name="Petzold A."/>
            <person name="Susuki M."/>
            <person name="Suzuki K.-i.T."/>
            <person name="Hayashi T."/>
            <person name="Toyoda A."/>
            <person name="Oliveira C."/>
            <person name="Osipova E."/>
            <person name="Leigh N.D."/>
            <person name="Simon A."/>
            <person name="Yun M.H."/>
        </authorList>
    </citation>
    <scope>NUCLEOTIDE SEQUENCE</scope>
    <source>
        <strain evidence="2">20211129_DDA</strain>
        <tissue evidence="2">Liver</tissue>
    </source>
</reference>
<proteinExistence type="predicted"/>
<comment type="caution">
    <text evidence="2">The sequence shown here is derived from an EMBL/GenBank/DDBJ whole genome shotgun (WGS) entry which is preliminary data.</text>
</comment>
<name>A0AAV7PBW4_PLEWA</name>
<feature type="region of interest" description="Disordered" evidence="1">
    <location>
        <begin position="1"/>
        <end position="63"/>
    </location>
</feature>
<evidence type="ECO:0000256" key="1">
    <source>
        <dbReference type="SAM" id="MobiDB-lite"/>
    </source>
</evidence>
<dbReference type="AlphaFoldDB" id="A0AAV7PBW4"/>
<dbReference type="EMBL" id="JANPWB010000011">
    <property type="protein sequence ID" value="KAJ1125813.1"/>
    <property type="molecule type" value="Genomic_DNA"/>
</dbReference>
<dbReference type="Proteomes" id="UP001066276">
    <property type="component" value="Chromosome 7"/>
</dbReference>
<sequence length="126" mass="13192">MCLGANKVGQSGEGVTWGSISREGSGSAVPAGQMSSADRGVSDGPWWESPASEESTWVDSTSVSGNALRAGVDLGPTGRTRCLQCMPEAPRCSVSSRSSRPVAGRGPTKRRGVWWVRLRESPQGSL</sequence>
<keyword evidence="3" id="KW-1185">Reference proteome</keyword>
<evidence type="ECO:0000313" key="2">
    <source>
        <dbReference type="EMBL" id="KAJ1125813.1"/>
    </source>
</evidence>